<reference evidence="3" key="1">
    <citation type="submission" date="2018-11" db="EMBL/GenBank/DDBJ databases">
        <authorList>
            <person name="Alioto T."/>
            <person name="Alioto T."/>
        </authorList>
    </citation>
    <scope>NUCLEOTIDE SEQUENCE</scope>
</reference>
<keyword evidence="4" id="KW-1185">Reference proteome</keyword>
<feature type="region of interest" description="Disordered" evidence="2">
    <location>
        <begin position="103"/>
        <end position="136"/>
    </location>
</feature>
<dbReference type="EMBL" id="UYJE01003627">
    <property type="protein sequence ID" value="VDI20971.1"/>
    <property type="molecule type" value="Genomic_DNA"/>
</dbReference>
<proteinExistence type="predicted"/>
<feature type="compositionally biased region" description="Acidic residues" evidence="2">
    <location>
        <begin position="158"/>
        <end position="170"/>
    </location>
</feature>
<protein>
    <submittedName>
        <fullName evidence="3">Uncharacterized protein</fullName>
    </submittedName>
</protein>
<evidence type="ECO:0000313" key="4">
    <source>
        <dbReference type="Proteomes" id="UP000596742"/>
    </source>
</evidence>
<feature type="coiled-coil region" evidence="1">
    <location>
        <begin position="70"/>
        <end position="97"/>
    </location>
</feature>
<name>A0A8B6DIY9_MYTGA</name>
<evidence type="ECO:0000256" key="2">
    <source>
        <dbReference type="SAM" id="MobiDB-lite"/>
    </source>
</evidence>
<accession>A0A8B6DIY9</accession>
<keyword evidence="1" id="KW-0175">Coiled coil</keyword>
<feature type="compositionally biased region" description="Polar residues" evidence="2">
    <location>
        <begin position="41"/>
        <end position="50"/>
    </location>
</feature>
<evidence type="ECO:0000256" key="1">
    <source>
        <dbReference type="SAM" id="Coils"/>
    </source>
</evidence>
<dbReference type="AlphaFoldDB" id="A0A8B6DIY9"/>
<gene>
    <name evidence="3" type="ORF">MGAL_10B063556</name>
</gene>
<evidence type="ECO:0000313" key="3">
    <source>
        <dbReference type="EMBL" id="VDI20971.1"/>
    </source>
</evidence>
<dbReference type="OrthoDB" id="10348147at2759"/>
<feature type="compositionally biased region" description="Basic and acidic residues" evidence="2">
    <location>
        <begin position="110"/>
        <end position="119"/>
    </location>
</feature>
<dbReference type="Proteomes" id="UP000596742">
    <property type="component" value="Unassembled WGS sequence"/>
</dbReference>
<sequence>MENNRTRKPPAYLKDFILSSFEMQKDFDSVTEAGDIINSENVVHRQTSTPKSDEASAGVRPKLPSSTNIVSELDKTIQELTIQNKILERDLLAKQHELLVAKKTSGGESSRTKAKDNGKKVKTLKLPSLNELRNQDKVGKQAKELTRQLLNQSSSSSDDSDSDSSNDNDEDKDKAQIKGNDLPYVIFKDKQKRTAVSGEARAAKDRVKYDVPWPHEHAQTKSVNYSDKDFGLAQLVRGETFIMHNIEKQAISVHRQKHLINLLYLVEKYPFAEIKDFHAEVLRSIERGHKNWSHAFVEEQGRTLVTPSLRLRLPRLKQFSRISRLIAIQFAAHIKRETVVDPEIILEPMETKNYCMFAESASVKEKIRVMRLCYILRRIVRIINDVQLQCYIVNLLK</sequence>
<feature type="region of interest" description="Disordered" evidence="2">
    <location>
        <begin position="41"/>
        <end position="63"/>
    </location>
</feature>
<feature type="region of interest" description="Disordered" evidence="2">
    <location>
        <begin position="148"/>
        <end position="175"/>
    </location>
</feature>
<comment type="caution">
    <text evidence="3">The sequence shown here is derived from an EMBL/GenBank/DDBJ whole genome shotgun (WGS) entry which is preliminary data.</text>
</comment>
<organism evidence="3 4">
    <name type="scientific">Mytilus galloprovincialis</name>
    <name type="common">Mediterranean mussel</name>
    <dbReference type="NCBI Taxonomy" id="29158"/>
    <lineage>
        <taxon>Eukaryota</taxon>
        <taxon>Metazoa</taxon>
        <taxon>Spiralia</taxon>
        <taxon>Lophotrochozoa</taxon>
        <taxon>Mollusca</taxon>
        <taxon>Bivalvia</taxon>
        <taxon>Autobranchia</taxon>
        <taxon>Pteriomorphia</taxon>
        <taxon>Mytilida</taxon>
        <taxon>Mytiloidea</taxon>
        <taxon>Mytilidae</taxon>
        <taxon>Mytilinae</taxon>
        <taxon>Mytilus</taxon>
    </lineage>
</organism>